<organism evidence="1 2">
    <name type="scientific">Hygrophoropsis aurantiaca</name>
    <dbReference type="NCBI Taxonomy" id="72124"/>
    <lineage>
        <taxon>Eukaryota</taxon>
        <taxon>Fungi</taxon>
        <taxon>Dikarya</taxon>
        <taxon>Basidiomycota</taxon>
        <taxon>Agaricomycotina</taxon>
        <taxon>Agaricomycetes</taxon>
        <taxon>Agaricomycetidae</taxon>
        <taxon>Boletales</taxon>
        <taxon>Coniophorineae</taxon>
        <taxon>Hygrophoropsidaceae</taxon>
        <taxon>Hygrophoropsis</taxon>
    </lineage>
</organism>
<proteinExistence type="predicted"/>
<comment type="caution">
    <text evidence="1">The sequence shown here is derived from an EMBL/GenBank/DDBJ whole genome shotgun (WGS) entry which is preliminary data.</text>
</comment>
<evidence type="ECO:0000313" key="1">
    <source>
        <dbReference type="EMBL" id="KAH7909961.1"/>
    </source>
</evidence>
<protein>
    <submittedName>
        <fullName evidence="1">Uncharacterized protein</fullName>
    </submittedName>
</protein>
<name>A0ACB8AAC3_9AGAM</name>
<sequence>MAPKTHRTGPAALPRTHSRSSSAGSSKAALNLHFTQKDPAPPKQTERPKKNGYNNHDTHGRNTAPYPPRVNSGTRTGSKEYMLPQAQRHAPPSNLRQGTKGKAGFTIASSSADEDDEWVSSESGAATPATNESEPGRSRTPIDERSQSRTPPMSRVPTIRPPEAPARIVTSAARQPPAVVQPEPVMHQSTIYSEPRVMETRSETTSPVHRTHHASQKRQSVTRPPSTHSITSRAEAPLRPHPLIRGNSYNQNSPRVVTLAPLTVSSETASGQTSPAPSIGKPSLSPTSIKTSYAQQSPNRRTSVSSARSVATVPNHPITQSHQSQLSRAAHDRNRTLSTISSSSTTSMQALSSLAHLPTTRPSTPQFTSHFPPASASATLEAVHPLLPPPYLSAHLSILSYRSPLKESYDRVSAAKAQQLKF</sequence>
<keyword evidence="2" id="KW-1185">Reference proteome</keyword>
<gene>
    <name evidence="1" type="ORF">BJ138DRAFT_1009828</name>
</gene>
<accession>A0ACB8AAC3</accession>
<evidence type="ECO:0000313" key="2">
    <source>
        <dbReference type="Proteomes" id="UP000790377"/>
    </source>
</evidence>
<reference evidence="1" key="1">
    <citation type="journal article" date="2021" name="New Phytol.">
        <title>Evolutionary innovations through gain and loss of genes in the ectomycorrhizal Boletales.</title>
        <authorList>
            <person name="Wu G."/>
            <person name="Miyauchi S."/>
            <person name="Morin E."/>
            <person name="Kuo A."/>
            <person name="Drula E."/>
            <person name="Varga T."/>
            <person name="Kohler A."/>
            <person name="Feng B."/>
            <person name="Cao Y."/>
            <person name="Lipzen A."/>
            <person name="Daum C."/>
            <person name="Hundley H."/>
            <person name="Pangilinan J."/>
            <person name="Johnson J."/>
            <person name="Barry K."/>
            <person name="LaButti K."/>
            <person name="Ng V."/>
            <person name="Ahrendt S."/>
            <person name="Min B."/>
            <person name="Choi I.G."/>
            <person name="Park H."/>
            <person name="Plett J.M."/>
            <person name="Magnuson J."/>
            <person name="Spatafora J.W."/>
            <person name="Nagy L.G."/>
            <person name="Henrissat B."/>
            <person name="Grigoriev I.V."/>
            <person name="Yang Z.L."/>
            <person name="Xu J."/>
            <person name="Martin F.M."/>
        </authorList>
    </citation>
    <scope>NUCLEOTIDE SEQUENCE</scope>
    <source>
        <strain evidence="1">ATCC 28755</strain>
    </source>
</reference>
<dbReference type="EMBL" id="MU267733">
    <property type="protein sequence ID" value="KAH7909961.1"/>
    <property type="molecule type" value="Genomic_DNA"/>
</dbReference>
<dbReference type="Proteomes" id="UP000790377">
    <property type="component" value="Unassembled WGS sequence"/>
</dbReference>